<organism evidence="1">
    <name type="scientific">Staphylococcus lugdunensis</name>
    <dbReference type="NCBI Taxonomy" id="28035"/>
    <lineage>
        <taxon>Bacteria</taxon>
        <taxon>Bacillati</taxon>
        <taxon>Bacillota</taxon>
        <taxon>Bacilli</taxon>
        <taxon>Bacillales</taxon>
        <taxon>Staphylococcaceae</taxon>
        <taxon>Staphylococcus</taxon>
    </lineage>
</organism>
<reference evidence="1" key="1">
    <citation type="submission" date="2012-10" db="EMBL/GenBank/DDBJ databases">
        <title>Genotypes and Phenotypes of Staphylococcus lugdunensis Isolates Recovered from Bacteremias and Clinical Characterization.</title>
        <authorList>
            <person name="Tseng S.-P."/>
            <person name="Lin Y.-T."/>
            <person name="Tsai J.-C."/>
            <person name="Hung W.-C."/>
            <person name="Chen H.-J."/>
            <person name="Chen P.-F."/>
            <person name="Hsueh P.-R."/>
            <person name="Teng L.-J."/>
        </authorList>
    </citation>
    <scope>NUCLEOTIDE SEQUENCE</scope>
    <source>
        <strain evidence="1">NTUH-4179</strain>
    </source>
</reference>
<evidence type="ECO:0000313" key="1">
    <source>
        <dbReference type="EMBL" id="AGL80204.1"/>
    </source>
</evidence>
<sequence length="123" mass="14130">MNNDRGKSLQIPQSTLLKEGSIYVATLHSVTETDYSGDIKHQFTYEIEIDQQIFYVNRSVVVNVTHQQLSINDWLERHSNYSASHENYEPYIDQKHLILLGQYNGNYYVQDVASLDAFGGVLS</sequence>
<name>A0A088B1U9_STALU</name>
<dbReference type="AlphaFoldDB" id="A0A088B1U9"/>
<dbReference type="RefSeq" id="WP_124726190.1">
    <property type="nucleotide sequence ID" value="NZ_AP021848.1"/>
</dbReference>
<protein>
    <submittedName>
        <fullName evidence="1">Uncharacterized protein</fullName>
    </submittedName>
</protein>
<accession>A0A088B1U9</accession>
<dbReference type="EMBL" id="JX914566">
    <property type="protein sequence ID" value="AGL80204.1"/>
    <property type="molecule type" value="Genomic_DNA"/>
</dbReference>
<proteinExistence type="predicted"/>